<dbReference type="Proteomes" id="UP000298763">
    <property type="component" value="Chromosome"/>
</dbReference>
<reference evidence="1 4" key="2">
    <citation type="submission" date="2020-08" db="EMBL/GenBank/DDBJ databases">
        <title>Genomic Encyclopedia of Type Strains, Phase III (KMG-III): the genomes of soil and plant-associated and newly described type strains.</title>
        <authorList>
            <person name="Whitman W."/>
        </authorList>
    </citation>
    <scope>NUCLEOTIDE SEQUENCE [LARGE SCALE GENOMIC DNA]</scope>
    <source>
        <strain evidence="1 4">CECT 7753</strain>
    </source>
</reference>
<keyword evidence="3" id="KW-1185">Reference proteome</keyword>
<sequence>MRVWLRADADFLTEKARFSYSVVALRAGRQYLTVDANGAVSLADGAPGEAQSFQWTETPTGELVLMSIANNRFLRVDPASRRIAVDSQGSLTESADGTRFI</sequence>
<accession>A0A4P8HT36</accession>
<evidence type="ECO:0000313" key="2">
    <source>
        <dbReference type="EMBL" id="QCP11828.1"/>
    </source>
</evidence>
<proteinExistence type="predicted"/>
<evidence type="ECO:0000313" key="1">
    <source>
        <dbReference type="EMBL" id="MBB3220690.1"/>
    </source>
</evidence>
<dbReference type="InterPro" id="IPR008999">
    <property type="entry name" value="Actin-crosslinking"/>
</dbReference>
<dbReference type="AlphaFoldDB" id="A0A4P8HT36"/>
<name>A0A4P8HT36_9BURK</name>
<evidence type="ECO:0000313" key="4">
    <source>
        <dbReference type="Proteomes" id="UP000584325"/>
    </source>
</evidence>
<protein>
    <submittedName>
        <fullName evidence="1">Uncharacterized protein</fullName>
    </submittedName>
</protein>
<dbReference type="EMBL" id="CP040017">
    <property type="protein sequence ID" value="QCP11828.1"/>
    <property type="molecule type" value="Genomic_DNA"/>
</dbReference>
<evidence type="ECO:0000313" key="3">
    <source>
        <dbReference type="Proteomes" id="UP000298763"/>
    </source>
</evidence>
<organism evidence="1 4">
    <name type="scientific">Pseudoduganella umbonata</name>
    <dbReference type="NCBI Taxonomy" id="864828"/>
    <lineage>
        <taxon>Bacteria</taxon>
        <taxon>Pseudomonadati</taxon>
        <taxon>Pseudomonadota</taxon>
        <taxon>Betaproteobacteria</taxon>
        <taxon>Burkholderiales</taxon>
        <taxon>Oxalobacteraceae</taxon>
        <taxon>Telluria group</taxon>
        <taxon>Pseudoduganella</taxon>
    </lineage>
</organism>
<dbReference type="Gene3D" id="2.80.10.50">
    <property type="match status" value="1"/>
</dbReference>
<dbReference type="SUPFAM" id="SSF50405">
    <property type="entry name" value="Actin-crosslinking proteins"/>
    <property type="match status" value="1"/>
</dbReference>
<dbReference type="Proteomes" id="UP000584325">
    <property type="component" value="Unassembled WGS sequence"/>
</dbReference>
<reference evidence="2 3" key="1">
    <citation type="submission" date="2019-05" db="EMBL/GenBank/DDBJ databases">
        <title>Draft Genome Sequences of Six Type Strains of the Genus Massilia.</title>
        <authorList>
            <person name="Miess H."/>
            <person name="Frediansyhah A."/>
            <person name="Gross H."/>
        </authorList>
    </citation>
    <scope>NUCLEOTIDE SEQUENCE [LARGE SCALE GENOMIC DNA]</scope>
    <source>
        <strain evidence="2 3">DSMZ 26121</strain>
    </source>
</reference>
<dbReference type="EMBL" id="JACHXS010000002">
    <property type="protein sequence ID" value="MBB3220690.1"/>
    <property type="molecule type" value="Genomic_DNA"/>
</dbReference>
<dbReference type="RefSeq" id="WP_137314672.1">
    <property type="nucleotide sequence ID" value="NZ_CP040017.1"/>
</dbReference>
<gene>
    <name evidence="2" type="ORF">FCL38_16420</name>
    <name evidence="1" type="ORF">FHS02_001489</name>
</gene>